<dbReference type="InterPro" id="IPR011991">
    <property type="entry name" value="ArsR-like_HTH"/>
</dbReference>
<dbReference type="InterPro" id="IPR000835">
    <property type="entry name" value="HTH_MarR-typ"/>
</dbReference>
<dbReference type="SUPFAM" id="SSF46785">
    <property type="entry name" value="Winged helix' DNA-binding domain"/>
    <property type="match status" value="1"/>
</dbReference>
<dbReference type="Pfam" id="PF01047">
    <property type="entry name" value="MarR"/>
    <property type="match status" value="1"/>
</dbReference>
<dbReference type="PROSITE" id="PS50995">
    <property type="entry name" value="HTH_MARR_2"/>
    <property type="match status" value="1"/>
</dbReference>
<sequence length="178" mass="19614">MLSPPNQLYGACNLSPRRERQIVHESDTQDVIPQLADELMRFARVVARAKSMLNVGDLGAEFSALMLLFPLRFRGPLRATDLAEIKQADPSTVSRQVAQLVKAGLARREADPEDGRASRLAITEAGLAAVERLQEARQAWLREALADWPADRIAAFAGHFAEFNSSVEAHLATPRENS</sequence>
<dbReference type="PANTHER" id="PTHR33164:SF57">
    <property type="entry name" value="MARR-FAMILY TRANSCRIPTIONAL REGULATOR"/>
    <property type="match status" value="1"/>
</dbReference>
<reference evidence="2 3" key="1">
    <citation type="submission" date="2021-01" db="EMBL/GenBank/DDBJ databases">
        <title>Actinoplanes sp. nov. LDG1-06 isolated from lichen.</title>
        <authorList>
            <person name="Saeng-In P."/>
            <person name="Phongsopitanun W."/>
            <person name="Kanchanasin P."/>
            <person name="Yuki M."/>
            <person name="Kudo T."/>
            <person name="Ohkuma M."/>
            <person name="Tanasupawat S."/>
        </authorList>
    </citation>
    <scope>NUCLEOTIDE SEQUENCE [LARGE SCALE GENOMIC DNA]</scope>
    <source>
        <strain evidence="2 3">LDG1-06</strain>
    </source>
</reference>
<name>A0ABS2AFU4_9ACTN</name>
<dbReference type="EMBL" id="JAENHP010000008">
    <property type="protein sequence ID" value="MBM2618692.1"/>
    <property type="molecule type" value="Genomic_DNA"/>
</dbReference>
<accession>A0ABS2AFU4</accession>
<dbReference type="InterPro" id="IPR039422">
    <property type="entry name" value="MarR/SlyA-like"/>
</dbReference>
<gene>
    <name evidence="2" type="ORF">JIG36_24340</name>
</gene>
<dbReference type="InterPro" id="IPR036390">
    <property type="entry name" value="WH_DNA-bd_sf"/>
</dbReference>
<dbReference type="CDD" id="cd00090">
    <property type="entry name" value="HTH_ARSR"/>
    <property type="match status" value="1"/>
</dbReference>
<organism evidence="2 3">
    <name type="scientific">Paractinoplanes ovalisporus</name>
    <dbReference type="NCBI Taxonomy" id="2810368"/>
    <lineage>
        <taxon>Bacteria</taxon>
        <taxon>Bacillati</taxon>
        <taxon>Actinomycetota</taxon>
        <taxon>Actinomycetes</taxon>
        <taxon>Micromonosporales</taxon>
        <taxon>Micromonosporaceae</taxon>
        <taxon>Paractinoplanes</taxon>
    </lineage>
</organism>
<keyword evidence="3" id="KW-1185">Reference proteome</keyword>
<feature type="domain" description="HTH marR-type" evidence="1">
    <location>
        <begin position="32"/>
        <end position="165"/>
    </location>
</feature>
<comment type="caution">
    <text evidence="2">The sequence shown here is derived from an EMBL/GenBank/DDBJ whole genome shotgun (WGS) entry which is preliminary data.</text>
</comment>
<evidence type="ECO:0000313" key="2">
    <source>
        <dbReference type="EMBL" id="MBM2618692.1"/>
    </source>
</evidence>
<dbReference type="SMART" id="SM00347">
    <property type="entry name" value="HTH_MARR"/>
    <property type="match status" value="1"/>
</dbReference>
<evidence type="ECO:0000259" key="1">
    <source>
        <dbReference type="PROSITE" id="PS50995"/>
    </source>
</evidence>
<dbReference type="PANTHER" id="PTHR33164">
    <property type="entry name" value="TRANSCRIPTIONAL REGULATOR, MARR FAMILY"/>
    <property type="match status" value="1"/>
</dbReference>
<dbReference type="Proteomes" id="UP000632138">
    <property type="component" value="Unassembled WGS sequence"/>
</dbReference>
<dbReference type="InterPro" id="IPR036388">
    <property type="entry name" value="WH-like_DNA-bd_sf"/>
</dbReference>
<dbReference type="Gene3D" id="1.10.10.10">
    <property type="entry name" value="Winged helix-like DNA-binding domain superfamily/Winged helix DNA-binding domain"/>
    <property type="match status" value="1"/>
</dbReference>
<evidence type="ECO:0000313" key="3">
    <source>
        <dbReference type="Proteomes" id="UP000632138"/>
    </source>
</evidence>
<protein>
    <submittedName>
        <fullName evidence="2">MarR family transcriptional regulator</fullName>
    </submittedName>
</protein>
<proteinExistence type="predicted"/>